<dbReference type="EMBL" id="MU266352">
    <property type="protein sequence ID" value="KAH7928554.1"/>
    <property type="molecule type" value="Genomic_DNA"/>
</dbReference>
<gene>
    <name evidence="1" type="ORF">BV22DRAFT_1082915</name>
</gene>
<evidence type="ECO:0000313" key="1">
    <source>
        <dbReference type="EMBL" id="KAH7928554.1"/>
    </source>
</evidence>
<comment type="caution">
    <text evidence="1">The sequence shown here is derived from an EMBL/GenBank/DDBJ whole genome shotgun (WGS) entry which is preliminary data.</text>
</comment>
<proteinExistence type="predicted"/>
<evidence type="ECO:0000313" key="2">
    <source>
        <dbReference type="Proteomes" id="UP000790709"/>
    </source>
</evidence>
<dbReference type="Proteomes" id="UP000790709">
    <property type="component" value="Unassembled WGS sequence"/>
</dbReference>
<reference evidence="1" key="1">
    <citation type="journal article" date="2021" name="New Phytol.">
        <title>Evolutionary innovations through gain and loss of genes in the ectomycorrhizal Boletales.</title>
        <authorList>
            <person name="Wu G."/>
            <person name="Miyauchi S."/>
            <person name="Morin E."/>
            <person name="Kuo A."/>
            <person name="Drula E."/>
            <person name="Varga T."/>
            <person name="Kohler A."/>
            <person name="Feng B."/>
            <person name="Cao Y."/>
            <person name="Lipzen A."/>
            <person name="Daum C."/>
            <person name="Hundley H."/>
            <person name="Pangilinan J."/>
            <person name="Johnson J."/>
            <person name="Barry K."/>
            <person name="LaButti K."/>
            <person name="Ng V."/>
            <person name="Ahrendt S."/>
            <person name="Min B."/>
            <person name="Choi I.G."/>
            <person name="Park H."/>
            <person name="Plett J.M."/>
            <person name="Magnuson J."/>
            <person name="Spatafora J.W."/>
            <person name="Nagy L.G."/>
            <person name="Henrissat B."/>
            <person name="Grigoriev I.V."/>
            <person name="Yang Z.L."/>
            <person name="Xu J."/>
            <person name="Martin F.M."/>
        </authorList>
    </citation>
    <scope>NUCLEOTIDE SEQUENCE</scope>
    <source>
        <strain evidence="1">KUC20120723A-06</strain>
    </source>
</reference>
<protein>
    <submittedName>
        <fullName evidence="1">Uncharacterized protein</fullName>
    </submittedName>
</protein>
<organism evidence="1 2">
    <name type="scientific">Leucogyrophana mollusca</name>
    <dbReference type="NCBI Taxonomy" id="85980"/>
    <lineage>
        <taxon>Eukaryota</taxon>
        <taxon>Fungi</taxon>
        <taxon>Dikarya</taxon>
        <taxon>Basidiomycota</taxon>
        <taxon>Agaricomycotina</taxon>
        <taxon>Agaricomycetes</taxon>
        <taxon>Agaricomycetidae</taxon>
        <taxon>Boletales</taxon>
        <taxon>Boletales incertae sedis</taxon>
        <taxon>Leucogyrophana</taxon>
    </lineage>
</organism>
<accession>A0ACB8BS99</accession>
<name>A0ACB8BS99_9AGAM</name>
<sequence>MPERDGEENSAEEEKQCRICFGDESDRQELGRLIRPCLCKGSLSYVHIGCLQKWRNSTISQSAFYSCPQCRYRYHFARTRVVGLATHPVVVGVLSSFLFTILVLCSSYITTYFLHYFEDDSDSYHSSYFYYVSPIDVGQDLIRAALRVLQDQDDLLGENGFFGASSTAAPKPPRVQAPPGFIKRLIQRFLLGLPLVGAGSLVHMLLSFPLLGPVHWIARYRGHNRRRGNTTDLAAIVIIVLIAVGAARALRKVYDLTRSLTERMLLYAEDAILEVN</sequence>
<keyword evidence="2" id="KW-1185">Reference proteome</keyword>